<comment type="caution">
    <text evidence="2">The sequence shown here is derived from an EMBL/GenBank/DDBJ whole genome shotgun (WGS) entry which is preliminary data.</text>
</comment>
<reference evidence="2 3" key="1">
    <citation type="submission" date="2020-08" db="EMBL/GenBank/DDBJ databases">
        <authorList>
            <person name="Koutsovoulos G."/>
            <person name="Danchin GJ E."/>
        </authorList>
    </citation>
    <scope>NUCLEOTIDE SEQUENCE [LARGE SCALE GENOMIC DNA]</scope>
</reference>
<keyword evidence="1" id="KW-0472">Membrane</keyword>
<sequence>MLLDMDILHKDAELAETGSVDVVIVDVIQLLIFHKMLLLFLMMKKLMRIIEILKAEDKDDKHKID</sequence>
<keyword evidence="1" id="KW-1133">Transmembrane helix</keyword>
<evidence type="ECO:0000313" key="2">
    <source>
        <dbReference type="EMBL" id="CAD2142454.1"/>
    </source>
</evidence>
<organism evidence="2 3">
    <name type="scientific">Meloidogyne enterolobii</name>
    <name type="common">Root-knot nematode worm</name>
    <name type="synonym">Meloidogyne mayaguensis</name>
    <dbReference type="NCBI Taxonomy" id="390850"/>
    <lineage>
        <taxon>Eukaryota</taxon>
        <taxon>Metazoa</taxon>
        <taxon>Ecdysozoa</taxon>
        <taxon>Nematoda</taxon>
        <taxon>Chromadorea</taxon>
        <taxon>Rhabditida</taxon>
        <taxon>Tylenchina</taxon>
        <taxon>Tylenchomorpha</taxon>
        <taxon>Tylenchoidea</taxon>
        <taxon>Meloidogynidae</taxon>
        <taxon>Meloidogyninae</taxon>
        <taxon>Meloidogyne</taxon>
    </lineage>
</organism>
<evidence type="ECO:0000256" key="1">
    <source>
        <dbReference type="SAM" id="Phobius"/>
    </source>
</evidence>
<protein>
    <submittedName>
        <fullName evidence="2">Uncharacterized protein</fullName>
    </submittedName>
</protein>
<dbReference type="EMBL" id="CAJEWN010000029">
    <property type="protein sequence ID" value="CAD2142454.1"/>
    <property type="molecule type" value="Genomic_DNA"/>
</dbReference>
<gene>
    <name evidence="2" type="ORF">MENT_LOCUS7233</name>
</gene>
<feature type="transmembrane region" description="Helical" evidence="1">
    <location>
        <begin position="20"/>
        <end position="41"/>
    </location>
</feature>
<keyword evidence="1" id="KW-0812">Transmembrane</keyword>
<dbReference type="Proteomes" id="UP000580250">
    <property type="component" value="Unassembled WGS sequence"/>
</dbReference>
<name>A0A6V7U1L3_MELEN</name>
<dbReference type="AlphaFoldDB" id="A0A6V7U1L3"/>
<evidence type="ECO:0000313" key="3">
    <source>
        <dbReference type="Proteomes" id="UP000580250"/>
    </source>
</evidence>
<proteinExistence type="predicted"/>
<accession>A0A6V7U1L3</accession>